<feature type="region of interest" description="Disordered" evidence="1">
    <location>
        <begin position="51"/>
        <end position="77"/>
    </location>
</feature>
<feature type="compositionally biased region" description="Basic residues" evidence="1">
    <location>
        <begin position="61"/>
        <end position="77"/>
    </location>
</feature>
<evidence type="ECO:0000256" key="1">
    <source>
        <dbReference type="SAM" id="MobiDB-lite"/>
    </source>
</evidence>
<dbReference type="RefSeq" id="WP_127188768.1">
    <property type="nucleotide sequence ID" value="NZ_RZNJ01000004.1"/>
</dbReference>
<dbReference type="Proteomes" id="UP000281547">
    <property type="component" value="Unassembled WGS sequence"/>
</dbReference>
<dbReference type="InterPro" id="IPR037150">
    <property type="entry name" value="H-NS_C_dom_sf"/>
</dbReference>
<reference evidence="3 4" key="1">
    <citation type="journal article" date="2016" name="Int. J. Syst. Evol. Microbiol.">
        <title>Arsenicitalea aurantiaca gen. nov., sp. nov., a new member of the family Hyphomicrobiaceae, isolated from high-arsenic sediment.</title>
        <authorList>
            <person name="Mu Y."/>
            <person name="Zhou L."/>
            <person name="Zeng X.C."/>
            <person name="Liu L."/>
            <person name="Pan Y."/>
            <person name="Chen X."/>
            <person name="Wang J."/>
            <person name="Li S."/>
            <person name="Li W.J."/>
            <person name="Wang Y."/>
        </authorList>
    </citation>
    <scope>NUCLEOTIDE SEQUENCE [LARGE SCALE GENOMIC DNA]</scope>
    <source>
        <strain evidence="3 4">42-50</strain>
    </source>
</reference>
<dbReference type="OrthoDB" id="5297879at2"/>
<dbReference type="Gene3D" id="4.10.430.10">
    <property type="entry name" value="Histone-like protein H-NS, C-terminal domain"/>
    <property type="match status" value="1"/>
</dbReference>
<keyword evidence="4" id="KW-1185">Reference proteome</keyword>
<dbReference type="InterPro" id="IPR027444">
    <property type="entry name" value="H-NS_C_dom"/>
</dbReference>
<protein>
    <recommendedName>
        <fullName evidence="2">DNA-binding protein H-NS-like C-terminal domain-containing protein</fullName>
    </recommendedName>
</protein>
<accession>A0A433X7G6</accession>
<dbReference type="SUPFAM" id="SSF81273">
    <property type="entry name" value="H-NS histone-like proteins"/>
    <property type="match status" value="1"/>
</dbReference>
<dbReference type="EMBL" id="RZNJ01000004">
    <property type="protein sequence ID" value="RUT29988.1"/>
    <property type="molecule type" value="Genomic_DNA"/>
</dbReference>
<dbReference type="Pfam" id="PF00816">
    <property type="entry name" value="Histone_HNS"/>
    <property type="match status" value="1"/>
</dbReference>
<dbReference type="AlphaFoldDB" id="A0A433X7G6"/>
<organism evidence="3 4">
    <name type="scientific">Arsenicitalea aurantiaca</name>
    <dbReference type="NCBI Taxonomy" id="1783274"/>
    <lineage>
        <taxon>Bacteria</taxon>
        <taxon>Pseudomonadati</taxon>
        <taxon>Pseudomonadota</taxon>
        <taxon>Alphaproteobacteria</taxon>
        <taxon>Hyphomicrobiales</taxon>
        <taxon>Devosiaceae</taxon>
        <taxon>Arsenicitalea</taxon>
    </lineage>
</organism>
<evidence type="ECO:0000313" key="4">
    <source>
        <dbReference type="Proteomes" id="UP000281547"/>
    </source>
</evidence>
<name>A0A433X7G6_9HYPH</name>
<sequence>MNNYREIRKLFGTLPLPAKTELLSLLQHDLDKDLRRAAELMAELQTLGVKVPDPGTLEAPKKRRPPAPKYQSRKHPHLTWSGRGKLARWLDEEMRETGLRLEDFLIRRTNSGPDQTAT</sequence>
<evidence type="ECO:0000259" key="2">
    <source>
        <dbReference type="SMART" id="SM00528"/>
    </source>
</evidence>
<proteinExistence type="predicted"/>
<feature type="domain" description="DNA-binding protein H-NS-like C-terminal" evidence="2">
    <location>
        <begin position="60"/>
        <end position="106"/>
    </location>
</feature>
<evidence type="ECO:0000313" key="3">
    <source>
        <dbReference type="EMBL" id="RUT29988.1"/>
    </source>
</evidence>
<comment type="caution">
    <text evidence="3">The sequence shown here is derived from an EMBL/GenBank/DDBJ whole genome shotgun (WGS) entry which is preliminary data.</text>
</comment>
<dbReference type="GO" id="GO:0003677">
    <property type="term" value="F:DNA binding"/>
    <property type="evidence" value="ECO:0007669"/>
    <property type="project" value="InterPro"/>
</dbReference>
<dbReference type="SMART" id="SM00528">
    <property type="entry name" value="HNS"/>
    <property type="match status" value="1"/>
</dbReference>
<gene>
    <name evidence="3" type="ORF">EMQ25_11655</name>
</gene>